<evidence type="ECO:0000256" key="7">
    <source>
        <dbReference type="PIRSR" id="PIRSR630616-2"/>
    </source>
</evidence>
<accession>A0A2K3E755</accession>
<reference evidence="12 13" key="1">
    <citation type="journal article" date="2007" name="Science">
        <title>The Chlamydomonas genome reveals the evolution of key animal and plant functions.</title>
        <authorList>
            <person name="Merchant S.S."/>
            <person name="Prochnik S.E."/>
            <person name="Vallon O."/>
            <person name="Harris E.H."/>
            <person name="Karpowicz S.J."/>
            <person name="Witman G.B."/>
            <person name="Terry A."/>
            <person name="Salamov A."/>
            <person name="Fritz-Laylin L.K."/>
            <person name="Marechal-Drouard L."/>
            <person name="Marshall W.F."/>
            <person name="Qu L.H."/>
            <person name="Nelson D.R."/>
            <person name="Sanderfoot A.A."/>
            <person name="Spalding M.H."/>
            <person name="Kapitonov V.V."/>
            <person name="Ren Q."/>
            <person name="Ferris P."/>
            <person name="Lindquist E."/>
            <person name="Shapiro H."/>
            <person name="Lucas S.M."/>
            <person name="Grimwood J."/>
            <person name="Schmutz J."/>
            <person name="Cardol P."/>
            <person name="Cerutti H."/>
            <person name="Chanfreau G."/>
            <person name="Chen C.L."/>
            <person name="Cognat V."/>
            <person name="Croft M.T."/>
            <person name="Dent R."/>
            <person name="Dutcher S."/>
            <person name="Fernandez E."/>
            <person name="Fukuzawa H."/>
            <person name="Gonzalez-Ballester D."/>
            <person name="Gonzalez-Halphen D."/>
            <person name="Hallmann A."/>
            <person name="Hanikenne M."/>
            <person name="Hippler M."/>
            <person name="Inwood W."/>
            <person name="Jabbari K."/>
            <person name="Kalanon M."/>
            <person name="Kuras R."/>
            <person name="Lefebvre P.A."/>
            <person name="Lemaire S.D."/>
            <person name="Lobanov A.V."/>
            <person name="Lohr M."/>
            <person name="Manuell A."/>
            <person name="Meier I."/>
            <person name="Mets L."/>
            <person name="Mittag M."/>
            <person name="Mittelmeier T."/>
            <person name="Moroney J.V."/>
            <person name="Moseley J."/>
            <person name="Napoli C."/>
            <person name="Nedelcu A.M."/>
            <person name="Niyogi K."/>
            <person name="Novoselov S.V."/>
            <person name="Paulsen I.T."/>
            <person name="Pazour G."/>
            <person name="Purton S."/>
            <person name="Ral J.P."/>
            <person name="Riano-Pachon D.M."/>
            <person name="Riekhof W."/>
            <person name="Rymarquis L."/>
            <person name="Schroda M."/>
            <person name="Stern D."/>
            <person name="Umen J."/>
            <person name="Willows R."/>
            <person name="Wilson N."/>
            <person name="Zimmer S.L."/>
            <person name="Allmer J."/>
            <person name="Balk J."/>
            <person name="Bisova K."/>
            <person name="Chen C.J."/>
            <person name="Elias M."/>
            <person name="Gendler K."/>
            <person name="Hauser C."/>
            <person name="Lamb M.R."/>
            <person name="Ledford H."/>
            <person name="Long J.C."/>
            <person name="Minagawa J."/>
            <person name="Page M.D."/>
            <person name="Pan J."/>
            <person name="Pootakham W."/>
            <person name="Roje S."/>
            <person name="Rose A."/>
            <person name="Stahlberg E."/>
            <person name="Terauchi A.M."/>
            <person name="Yang P."/>
            <person name="Ball S."/>
            <person name="Bowler C."/>
            <person name="Dieckmann C.L."/>
            <person name="Gladyshev V.N."/>
            <person name="Green P."/>
            <person name="Jorgensen R."/>
            <person name="Mayfield S."/>
            <person name="Mueller-Roeber B."/>
            <person name="Rajamani S."/>
            <person name="Sayre R.T."/>
            <person name="Brokstein P."/>
            <person name="Dubchak I."/>
            <person name="Goodstein D."/>
            <person name="Hornick L."/>
            <person name="Huang Y.W."/>
            <person name="Jhaveri J."/>
            <person name="Luo Y."/>
            <person name="Martinez D."/>
            <person name="Ngau W.C."/>
            <person name="Otillar B."/>
            <person name="Poliakov A."/>
            <person name="Porter A."/>
            <person name="Szajkowski L."/>
            <person name="Werner G."/>
            <person name="Zhou K."/>
            <person name="Grigoriev I.V."/>
            <person name="Rokhsar D.S."/>
            <person name="Grossman A.R."/>
        </authorList>
    </citation>
    <scope>NUCLEOTIDE SEQUENCE [LARGE SCALE GENOMIC DNA]</scope>
    <source>
        <strain evidence="13">CC-503</strain>
    </source>
</reference>
<dbReference type="PROSITE" id="PS00108">
    <property type="entry name" value="PROTEIN_KINASE_ST"/>
    <property type="match status" value="1"/>
</dbReference>
<keyword evidence="4" id="KW-0418">Kinase</keyword>
<evidence type="ECO:0000256" key="1">
    <source>
        <dbReference type="ARBA" id="ARBA00022527"/>
    </source>
</evidence>
<dbReference type="InParanoid" id="A0A2K3E755"/>
<feature type="region of interest" description="Disordered" evidence="10">
    <location>
        <begin position="388"/>
        <end position="431"/>
    </location>
</feature>
<feature type="binding site" evidence="7">
    <location>
        <position position="210"/>
    </location>
    <ligand>
        <name>ATP</name>
        <dbReference type="ChEBI" id="CHEBI:30616"/>
    </ligand>
</feature>
<evidence type="ECO:0000256" key="9">
    <source>
        <dbReference type="PROSITE-ProRule" id="PRU10141"/>
    </source>
</evidence>
<evidence type="ECO:0000256" key="4">
    <source>
        <dbReference type="ARBA" id="ARBA00022777"/>
    </source>
</evidence>
<evidence type="ECO:0000256" key="5">
    <source>
        <dbReference type="ARBA" id="ARBA00022840"/>
    </source>
</evidence>
<dbReference type="InterPro" id="IPR008271">
    <property type="entry name" value="Ser/Thr_kinase_AS"/>
</dbReference>
<feature type="cross-link" description="Glycyl lysine isopeptide (Lys-Gly) (interchain with G-Cter in SUMO2)" evidence="8">
    <location>
        <position position="184"/>
    </location>
</feature>
<dbReference type="InterPro" id="IPR017441">
    <property type="entry name" value="Protein_kinase_ATP_BS"/>
</dbReference>
<dbReference type="STRING" id="3055.A0A2K3E755"/>
<feature type="region of interest" description="Disordered" evidence="10">
    <location>
        <begin position="544"/>
        <end position="665"/>
    </location>
</feature>
<dbReference type="GO" id="GO:0005737">
    <property type="term" value="C:cytoplasm"/>
    <property type="evidence" value="ECO:0000318"/>
    <property type="project" value="GO_Central"/>
</dbReference>
<evidence type="ECO:0000313" key="13">
    <source>
        <dbReference type="Proteomes" id="UP000006906"/>
    </source>
</evidence>
<sequence length="774" mass="82371">MTAGPPEFLKACLGFCWGPLDAVPPSAKKPATKPAEKVEAQKVERKATWRNSPLVQQYNLIKQIGKGGFSEIWLGEHKESGQQVAVKVVDLKNEDLEQSEIANLIAEAKFLRTMDCPFLLKCLETAQDDDWLVLILEYLSGGEMLEHLHKVKKYTEVEAAKLFAQVVSAISYLHNLNLMHRDIKPENVMFTHPVEAFEAEGKPLRVKVIDMGMSALFDPNKEVRGCIGTPGFVSPEIWNDAPHMPSGDVYALGVMLFIMLTGRKPWGGMDIRMMTYCNKSFKEAPGLQDERYLNLSADAKDLLLKMLADDPKARPTCLEVLKHPFMTADESTAAAHREMGDLVRNRMRDLAQLRRVHGLQYALRLAKKEGVDKQAFLSALEQRRLKLSEANTPNYRDVENGGPNAGRSHPNSAGPGSTPLGRTSMGPGAGASHLARYSLAQSYAAANPGPGPHHARGGASGAGSRADDVMAISVDNPLSSASSSAQEPALPTSRPPVPPIPRGTVQLPVTGTHMAQLADIGPAGVLSPRDSAFGHASLPPLPGTLASRSGASAGGGLSTGFANGPDLGKTSTPDRSSYDIGQAAVPTDLKARQGLPPRPPEHSHFPAFSHASAPPGAAATVSAVPEHMHEGSKGSGSHHTPGHHRRGLSNATADSSQGPAAGQSHHATVDPYAIVNAALPSTLQHCNSMPVADAVLGVGMGLGLNDDGGRVGGGSPVATMEVLEQAHMIRCMSVNPVMLEMMQHADTMDRVLAEAMAANMPLALGTELGPRQHQ</sequence>
<dbReference type="PANTHER" id="PTHR24350">
    <property type="entry name" value="SERINE/THREONINE-PROTEIN KINASE IAL-RELATED"/>
    <property type="match status" value="1"/>
</dbReference>
<feature type="active site" description="Proton acceptor" evidence="6">
    <location>
        <position position="182"/>
    </location>
</feature>
<feature type="region of interest" description="Disordered" evidence="10">
    <location>
        <begin position="478"/>
        <end position="506"/>
    </location>
</feature>
<evidence type="ECO:0000256" key="8">
    <source>
        <dbReference type="PIRSR" id="PIRSR630616-3"/>
    </source>
</evidence>
<dbReference type="GO" id="GO:0004674">
    <property type="term" value="F:protein serine/threonine kinase activity"/>
    <property type="evidence" value="ECO:0000318"/>
    <property type="project" value="GO_Central"/>
</dbReference>
<dbReference type="OrthoDB" id="504170at2759"/>
<dbReference type="InterPro" id="IPR000719">
    <property type="entry name" value="Prot_kinase_dom"/>
</dbReference>
<dbReference type="RefSeq" id="XP_001689643.2">
    <property type="nucleotide sequence ID" value="XM_001689591.2"/>
</dbReference>
<dbReference type="Gramene" id="PNW88604">
    <property type="protein sequence ID" value="PNW88604"/>
    <property type="gene ID" value="CHLRE_01g036700v5"/>
</dbReference>
<dbReference type="Pfam" id="PF00069">
    <property type="entry name" value="Pkinase"/>
    <property type="match status" value="1"/>
</dbReference>
<dbReference type="EMBL" id="CM008962">
    <property type="protein sequence ID" value="PNW88604.1"/>
    <property type="molecule type" value="Genomic_DNA"/>
</dbReference>
<dbReference type="GO" id="GO:0005524">
    <property type="term" value="F:ATP binding"/>
    <property type="evidence" value="ECO:0007669"/>
    <property type="project" value="UniProtKB-UniRule"/>
</dbReference>
<feature type="binding site" evidence="7">
    <location>
        <begin position="186"/>
        <end position="187"/>
    </location>
    <ligand>
        <name>ATP</name>
        <dbReference type="ChEBI" id="CHEBI:30616"/>
    </ligand>
</feature>
<dbReference type="SUPFAM" id="SSF56112">
    <property type="entry name" value="Protein kinase-like (PK-like)"/>
    <property type="match status" value="1"/>
</dbReference>
<proteinExistence type="predicted"/>
<protein>
    <recommendedName>
        <fullName evidence="11">Protein kinase domain-containing protein</fullName>
    </recommendedName>
</protein>
<feature type="binding site" evidence="7 9">
    <location>
        <position position="87"/>
    </location>
    <ligand>
        <name>ATP</name>
        <dbReference type="ChEBI" id="CHEBI:30616"/>
    </ligand>
</feature>
<keyword evidence="13" id="KW-1185">Reference proteome</keyword>
<keyword evidence="1" id="KW-0723">Serine/threonine-protein kinase</keyword>
<dbReference type="PROSITE" id="PS00107">
    <property type="entry name" value="PROTEIN_KINASE_ATP"/>
    <property type="match status" value="1"/>
</dbReference>
<keyword evidence="2" id="KW-0808">Transferase</keyword>
<dbReference type="Gene3D" id="1.10.510.10">
    <property type="entry name" value="Transferase(Phosphotransferase) domain 1"/>
    <property type="match status" value="1"/>
</dbReference>
<feature type="compositionally biased region" description="Polar residues" evidence="10">
    <location>
        <begin position="649"/>
        <end position="658"/>
    </location>
</feature>
<dbReference type="SMART" id="SM00220">
    <property type="entry name" value="S_TKc"/>
    <property type="match status" value="1"/>
</dbReference>
<organism evidence="12 13">
    <name type="scientific">Chlamydomonas reinhardtii</name>
    <name type="common">Chlamydomonas smithii</name>
    <dbReference type="NCBI Taxonomy" id="3055"/>
    <lineage>
        <taxon>Eukaryota</taxon>
        <taxon>Viridiplantae</taxon>
        <taxon>Chlorophyta</taxon>
        <taxon>core chlorophytes</taxon>
        <taxon>Chlorophyceae</taxon>
        <taxon>CS clade</taxon>
        <taxon>Chlamydomonadales</taxon>
        <taxon>Chlamydomonadaceae</taxon>
        <taxon>Chlamydomonas</taxon>
    </lineage>
</organism>
<evidence type="ECO:0000256" key="2">
    <source>
        <dbReference type="ARBA" id="ARBA00022679"/>
    </source>
</evidence>
<dbReference type="KEGG" id="cre:CHLRE_01g036700v5"/>
<dbReference type="GO" id="GO:0035556">
    <property type="term" value="P:intracellular signal transduction"/>
    <property type="evidence" value="ECO:0000318"/>
    <property type="project" value="GO_Central"/>
</dbReference>
<name>A0A2K3E755_CHLRE</name>
<gene>
    <name evidence="12" type="ORF">CHLRE_01g036700v5</name>
</gene>
<keyword evidence="5 7" id="KW-0067">ATP-binding</keyword>
<dbReference type="AlphaFoldDB" id="A0A2K3E755"/>
<dbReference type="GeneID" id="5715481"/>
<feature type="domain" description="Protein kinase" evidence="11">
    <location>
        <begin position="58"/>
        <end position="326"/>
    </location>
</feature>
<dbReference type="InterPro" id="IPR011009">
    <property type="entry name" value="Kinase-like_dom_sf"/>
</dbReference>
<dbReference type="Proteomes" id="UP000006906">
    <property type="component" value="Chromosome 1"/>
</dbReference>
<evidence type="ECO:0000259" key="11">
    <source>
        <dbReference type="PROSITE" id="PS50011"/>
    </source>
</evidence>
<evidence type="ECO:0000256" key="3">
    <source>
        <dbReference type="ARBA" id="ARBA00022741"/>
    </source>
</evidence>
<evidence type="ECO:0000313" key="12">
    <source>
        <dbReference type="EMBL" id="PNW88604.1"/>
    </source>
</evidence>
<dbReference type="InterPro" id="IPR030616">
    <property type="entry name" value="Aur-like"/>
</dbReference>
<dbReference type="PROSITE" id="PS50011">
    <property type="entry name" value="PROTEIN_KINASE_DOM"/>
    <property type="match status" value="1"/>
</dbReference>
<dbReference type="ExpressionAtlas" id="A0A2K3E755">
    <property type="expression patterns" value="baseline and differential"/>
</dbReference>
<keyword evidence="3 7" id="KW-0547">Nucleotide-binding</keyword>
<dbReference type="PaxDb" id="3055-EDP09382"/>
<evidence type="ECO:0000256" key="6">
    <source>
        <dbReference type="PIRSR" id="PIRSR630616-1"/>
    </source>
</evidence>
<evidence type="ECO:0000256" key="10">
    <source>
        <dbReference type="SAM" id="MobiDB-lite"/>
    </source>
</evidence>
<feature type="region of interest" description="Disordered" evidence="10">
    <location>
        <begin position="444"/>
        <end position="464"/>
    </location>
</feature>